<dbReference type="Proteomes" id="UP000001055">
    <property type="component" value="Unassembled WGS sequence"/>
</dbReference>
<dbReference type="HOGENOM" id="CLU_2574644_0_0_1"/>
<sequence length="81" mass="9472">MVRCYSILQLVLWLVFFLPKECMKTPSSKVFRTQQASNIDRDFPIASLAKKLSDQHVRNSNMIIYADDTRCGKPRRYVCQT</sequence>
<accession>Q0UEL2</accession>
<evidence type="ECO:0000313" key="2">
    <source>
        <dbReference type="EMBL" id="EAT83067.1"/>
    </source>
</evidence>
<dbReference type="AlphaFoldDB" id="Q0UEL2"/>
<reference evidence="3" key="1">
    <citation type="journal article" date="2007" name="Plant Cell">
        <title>Dothideomycete-plant interactions illuminated by genome sequencing and EST analysis of the wheat pathogen Stagonospora nodorum.</title>
        <authorList>
            <person name="Hane J.K."/>
            <person name="Lowe R.G."/>
            <person name="Solomon P.S."/>
            <person name="Tan K.C."/>
            <person name="Schoch C.L."/>
            <person name="Spatafora J.W."/>
            <person name="Crous P.W."/>
            <person name="Kodira C."/>
            <person name="Birren B.W."/>
            <person name="Galagan J.E."/>
            <person name="Torriani S.F."/>
            <person name="McDonald B.A."/>
            <person name="Oliver R.P."/>
        </authorList>
    </citation>
    <scope>NUCLEOTIDE SEQUENCE [LARGE SCALE GENOMIC DNA]</scope>
    <source>
        <strain evidence="3">SN15 / ATCC MYA-4574 / FGSC 10173</strain>
    </source>
</reference>
<name>Q0UEL2_PHANO</name>
<dbReference type="RefSeq" id="XP_001800089.1">
    <property type="nucleotide sequence ID" value="XM_001800037.1"/>
</dbReference>
<proteinExistence type="predicted"/>
<gene>
    <name evidence="2" type="ORF">SNOG_09802</name>
</gene>
<evidence type="ECO:0000313" key="3">
    <source>
        <dbReference type="Proteomes" id="UP000001055"/>
    </source>
</evidence>
<evidence type="ECO:0000256" key="1">
    <source>
        <dbReference type="SAM" id="SignalP"/>
    </source>
</evidence>
<keyword evidence="1" id="KW-0732">Signal</keyword>
<dbReference type="EMBL" id="CH445339">
    <property type="protein sequence ID" value="EAT83067.1"/>
    <property type="molecule type" value="Genomic_DNA"/>
</dbReference>
<protein>
    <recommendedName>
        <fullName evidence="4">Secreted protein</fullName>
    </recommendedName>
</protein>
<organism evidence="2 3">
    <name type="scientific">Phaeosphaeria nodorum (strain SN15 / ATCC MYA-4574 / FGSC 10173)</name>
    <name type="common">Glume blotch fungus</name>
    <name type="synonym">Parastagonospora nodorum</name>
    <dbReference type="NCBI Taxonomy" id="321614"/>
    <lineage>
        <taxon>Eukaryota</taxon>
        <taxon>Fungi</taxon>
        <taxon>Dikarya</taxon>
        <taxon>Ascomycota</taxon>
        <taxon>Pezizomycotina</taxon>
        <taxon>Dothideomycetes</taxon>
        <taxon>Pleosporomycetidae</taxon>
        <taxon>Pleosporales</taxon>
        <taxon>Pleosporineae</taxon>
        <taxon>Phaeosphaeriaceae</taxon>
        <taxon>Parastagonospora</taxon>
    </lineage>
</organism>
<evidence type="ECO:0008006" key="4">
    <source>
        <dbReference type="Google" id="ProtNLM"/>
    </source>
</evidence>
<dbReference type="InParanoid" id="Q0UEL2"/>
<dbReference type="KEGG" id="pno:SNOG_09802"/>
<feature type="signal peptide" evidence="1">
    <location>
        <begin position="1"/>
        <end position="22"/>
    </location>
</feature>
<feature type="chain" id="PRO_5004177951" description="Secreted protein" evidence="1">
    <location>
        <begin position="23"/>
        <end position="81"/>
    </location>
</feature>
<dbReference type="GeneID" id="5976994"/>